<proteinExistence type="inferred from homology"/>
<evidence type="ECO:0000256" key="4">
    <source>
        <dbReference type="ARBA" id="ARBA00022722"/>
    </source>
</evidence>
<evidence type="ECO:0000259" key="8">
    <source>
        <dbReference type="Pfam" id="PF13359"/>
    </source>
</evidence>
<keyword evidence="7" id="KW-0539">Nucleus</keyword>
<dbReference type="AlphaFoldDB" id="A0AAN8FYI5"/>
<dbReference type="InterPro" id="IPR045249">
    <property type="entry name" value="HARBI1-like"/>
</dbReference>
<dbReference type="PANTHER" id="PTHR22930">
    <property type="match status" value="1"/>
</dbReference>
<keyword evidence="10" id="KW-1185">Reference proteome</keyword>
<comment type="cofactor">
    <cofactor evidence="1">
        <name>a divalent metal cation</name>
        <dbReference type="ChEBI" id="CHEBI:60240"/>
    </cofactor>
</comment>
<name>A0AAN8FYI5_TRICO</name>
<dbReference type="EMBL" id="WIXE01003638">
    <property type="protein sequence ID" value="KAK5983772.1"/>
    <property type="molecule type" value="Genomic_DNA"/>
</dbReference>
<evidence type="ECO:0000256" key="7">
    <source>
        <dbReference type="ARBA" id="ARBA00023242"/>
    </source>
</evidence>
<evidence type="ECO:0000256" key="6">
    <source>
        <dbReference type="ARBA" id="ARBA00022801"/>
    </source>
</evidence>
<evidence type="ECO:0000256" key="1">
    <source>
        <dbReference type="ARBA" id="ARBA00001968"/>
    </source>
</evidence>
<evidence type="ECO:0000256" key="3">
    <source>
        <dbReference type="ARBA" id="ARBA00006958"/>
    </source>
</evidence>
<evidence type="ECO:0000313" key="10">
    <source>
        <dbReference type="Proteomes" id="UP001331761"/>
    </source>
</evidence>
<sequence>MHDFQTSKSLLHFLVENRRNKDCRQESGFDKESYLTAKACRDMTQREIVQLWDALDELYGLYGSYLRLFIFMRFVTHGYSFAALAEEIHCEKSTVISAVYEVADAIRKVLFAEAFPPFTRADLEDIALKTQQRFDYPRAVAFMDGKHIKIKRPAHSGAQYYNYKKNYSIILLALVDCDYRILAFDLGAPGRVEYAEVYRRSNIKRFLDAKDEVFPPTRTLGSVGPVQYHILVNRGFGQDYRFVGPYSQSSANTPSKRKFNQKHSGAWRMVESAFGLLCQRFGILQRTLQVEPANAIKIVTSLLVLHNLLARREHALEFEERYPIPPQKLVTMQHENPQSPKRGALAASRARKQMTAHYDNLYGVHQ</sequence>
<feature type="domain" description="DDE Tnp4" evidence="8">
    <location>
        <begin position="143"/>
        <end position="307"/>
    </location>
</feature>
<keyword evidence="5" id="KW-0479">Metal-binding</keyword>
<dbReference type="InterPro" id="IPR027806">
    <property type="entry name" value="HARBI1_dom"/>
</dbReference>
<reference evidence="9 10" key="1">
    <citation type="submission" date="2019-10" db="EMBL/GenBank/DDBJ databases">
        <title>Assembly and Annotation for the nematode Trichostrongylus colubriformis.</title>
        <authorList>
            <person name="Martin J."/>
        </authorList>
    </citation>
    <scope>NUCLEOTIDE SEQUENCE [LARGE SCALE GENOMIC DNA]</scope>
    <source>
        <strain evidence="9">G859</strain>
        <tissue evidence="9">Whole worm</tissue>
    </source>
</reference>
<accession>A0AAN8FYI5</accession>
<dbReference type="Pfam" id="PF13359">
    <property type="entry name" value="DDE_Tnp_4"/>
    <property type="match status" value="1"/>
</dbReference>
<dbReference type="GO" id="GO:0005634">
    <property type="term" value="C:nucleus"/>
    <property type="evidence" value="ECO:0007669"/>
    <property type="project" value="UniProtKB-SubCell"/>
</dbReference>
<evidence type="ECO:0000313" key="9">
    <source>
        <dbReference type="EMBL" id="KAK5983772.1"/>
    </source>
</evidence>
<organism evidence="9 10">
    <name type="scientific">Trichostrongylus colubriformis</name>
    <name type="common">Black scour worm</name>
    <dbReference type="NCBI Taxonomy" id="6319"/>
    <lineage>
        <taxon>Eukaryota</taxon>
        <taxon>Metazoa</taxon>
        <taxon>Ecdysozoa</taxon>
        <taxon>Nematoda</taxon>
        <taxon>Chromadorea</taxon>
        <taxon>Rhabditida</taxon>
        <taxon>Rhabditina</taxon>
        <taxon>Rhabditomorpha</taxon>
        <taxon>Strongyloidea</taxon>
        <taxon>Trichostrongylidae</taxon>
        <taxon>Trichostrongylus</taxon>
    </lineage>
</organism>
<keyword evidence="6" id="KW-0378">Hydrolase</keyword>
<comment type="caution">
    <text evidence="9">The sequence shown here is derived from an EMBL/GenBank/DDBJ whole genome shotgun (WGS) entry which is preliminary data.</text>
</comment>
<dbReference type="GO" id="GO:0016787">
    <property type="term" value="F:hydrolase activity"/>
    <property type="evidence" value="ECO:0007669"/>
    <property type="project" value="UniProtKB-KW"/>
</dbReference>
<keyword evidence="4" id="KW-0540">Nuclease</keyword>
<dbReference type="Proteomes" id="UP001331761">
    <property type="component" value="Unassembled WGS sequence"/>
</dbReference>
<comment type="subcellular location">
    <subcellularLocation>
        <location evidence="2">Nucleus</location>
    </subcellularLocation>
</comment>
<dbReference type="PANTHER" id="PTHR22930:SF85">
    <property type="entry name" value="GH03217P-RELATED"/>
    <property type="match status" value="1"/>
</dbReference>
<dbReference type="GO" id="GO:0004518">
    <property type="term" value="F:nuclease activity"/>
    <property type="evidence" value="ECO:0007669"/>
    <property type="project" value="UniProtKB-KW"/>
</dbReference>
<comment type="similarity">
    <text evidence="3">Belongs to the HARBI1 family.</text>
</comment>
<gene>
    <name evidence="9" type="ORF">GCK32_001644</name>
</gene>
<protein>
    <submittedName>
        <fullName evidence="9">DDE Tnp4 domain-containing protein</fullName>
    </submittedName>
</protein>
<evidence type="ECO:0000256" key="2">
    <source>
        <dbReference type="ARBA" id="ARBA00004123"/>
    </source>
</evidence>
<dbReference type="GO" id="GO:0046872">
    <property type="term" value="F:metal ion binding"/>
    <property type="evidence" value="ECO:0007669"/>
    <property type="project" value="UniProtKB-KW"/>
</dbReference>
<evidence type="ECO:0000256" key="5">
    <source>
        <dbReference type="ARBA" id="ARBA00022723"/>
    </source>
</evidence>